<keyword evidence="1" id="KW-1133">Transmembrane helix</keyword>
<evidence type="ECO:0000313" key="2">
    <source>
        <dbReference type="EMBL" id="MCP2168142.1"/>
    </source>
</evidence>
<evidence type="ECO:0000256" key="1">
    <source>
        <dbReference type="SAM" id="Phobius"/>
    </source>
</evidence>
<organism evidence="2 3">
    <name type="scientific">Goodfellowiella coeruleoviolacea</name>
    <dbReference type="NCBI Taxonomy" id="334858"/>
    <lineage>
        <taxon>Bacteria</taxon>
        <taxon>Bacillati</taxon>
        <taxon>Actinomycetota</taxon>
        <taxon>Actinomycetes</taxon>
        <taxon>Pseudonocardiales</taxon>
        <taxon>Pseudonocardiaceae</taxon>
        <taxon>Goodfellowiella</taxon>
    </lineage>
</organism>
<gene>
    <name evidence="2" type="ORF">LX83_005016</name>
</gene>
<dbReference type="EMBL" id="JAMTCK010000012">
    <property type="protein sequence ID" value="MCP2168142.1"/>
    <property type="molecule type" value="Genomic_DNA"/>
</dbReference>
<comment type="caution">
    <text evidence="2">The sequence shown here is derived from an EMBL/GenBank/DDBJ whole genome shotgun (WGS) entry which is preliminary data.</text>
</comment>
<feature type="transmembrane region" description="Helical" evidence="1">
    <location>
        <begin position="38"/>
        <end position="56"/>
    </location>
</feature>
<name>A0AAE3KIM4_9PSEU</name>
<protein>
    <submittedName>
        <fullName evidence="2">Holin, r1t family</fullName>
    </submittedName>
</protein>
<sequence length="77" mass="7727">MTTYMRDLVERAVSSFAGAVLAALGAEAVDLLAVDWRGVLGVGLGAAVVSVLKALAARRVGDPGSASLSTKVGSTPR</sequence>
<keyword evidence="1" id="KW-0812">Transmembrane</keyword>
<dbReference type="Proteomes" id="UP001206128">
    <property type="component" value="Unassembled WGS sequence"/>
</dbReference>
<dbReference type="InterPro" id="IPR020109">
    <property type="entry name" value="Holin_r1t"/>
</dbReference>
<dbReference type="Pfam" id="PF16945">
    <property type="entry name" value="Phage_r1t_holin"/>
    <property type="match status" value="1"/>
</dbReference>
<reference evidence="2" key="1">
    <citation type="submission" date="2022-06" db="EMBL/GenBank/DDBJ databases">
        <title>Genomic Encyclopedia of Archaeal and Bacterial Type Strains, Phase II (KMG-II): from individual species to whole genera.</title>
        <authorList>
            <person name="Goeker M."/>
        </authorList>
    </citation>
    <scope>NUCLEOTIDE SEQUENCE</scope>
    <source>
        <strain evidence="2">DSM 43935</strain>
    </source>
</reference>
<dbReference type="RefSeq" id="WP_253775690.1">
    <property type="nucleotide sequence ID" value="NZ_JAMTCK010000012.1"/>
</dbReference>
<dbReference type="AlphaFoldDB" id="A0AAE3KIM4"/>
<evidence type="ECO:0000313" key="3">
    <source>
        <dbReference type="Proteomes" id="UP001206128"/>
    </source>
</evidence>
<keyword evidence="1" id="KW-0472">Membrane</keyword>
<keyword evidence="3" id="KW-1185">Reference proteome</keyword>
<accession>A0AAE3KIM4</accession>
<proteinExistence type="predicted"/>